<dbReference type="AlphaFoldDB" id="A0A2I0HI53"/>
<evidence type="ECO:0000256" key="1">
    <source>
        <dbReference type="SAM" id="MobiDB-lite"/>
    </source>
</evidence>
<feature type="region of interest" description="Disordered" evidence="1">
    <location>
        <begin position="1"/>
        <end position="42"/>
    </location>
</feature>
<keyword evidence="2" id="KW-0472">Membrane</keyword>
<feature type="compositionally biased region" description="Polar residues" evidence="1">
    <location>
        <begin position="12"/>
        <end position="42"/>
    </location>
</feature>
<reference evidence="3 4" key="1">
    <citation type="submission" date="2017-11" db="EMBL/GenBank/DDBJ databases">
        <title>De-novo sequencing of pomegranate (Punica granatum L.) genome.</title>
        <authorList>
            <person name="Akparov Z."/>
            <person name="Amiraslanov A."/>
            <person name="Hajiyeva S."/>
            <person name="Abbasov M."/>
            <person name="Kaur K."/>
            <person name="Hamwieh A."/>
            <person name="Solovyev V."/>
            <person name="Salamov A."/>
            <person name="Braich B."/>
            <person name="Kosarev P."/>
            <person name="Mahmoud A."/>
            <person name="Hajiyev E."/>
            <person name="Babayeva S."/>
            <person name="Izzatullayeva V."/>
            <person name="Mammadov A."/>
            <person name="Mammadov A."/>
            <person name="Sharifova S."/>
            <person name="Ojaghi J."/>
            <person name="Eynullazada K."/>
            <person name="Bayramov B."/>
            <person name="Abdulazimova A."/>
            <person name="Shahmuradov I."/>
        </authorList>
    </citation>
    <scope>NUCLEOTIDE SEQUENCE [LARGE SCALE GENOMIC DNA]</scope>
    <source>
        <strain evidence="4">cv. AG2017</strain>
        <tissue evidence="3">Leaf</tissue>
    </source>
</reference>
<sequence>LDSSRPRLPGTPSAQTSKSAASSCLNSGHNSAGSDLFDSSSREPSAGTIALFFSIFKFFLTGSAVLPNRRGNARELPVSFAQLIAPFVHLVAQPVLAQQFDLRQASQPVQ</sequence>
<dbReference type="EMBL" id="PGOL01008954">
    <property type="protein sequence ID" value="PKI31368.1"/>
    <property type="molecule type" value="Genomic_DNA"/>
</dbReference>
<evidence type="ECO:0000313" key="3">
    <source>
        <dbReference type="EMBL" id="PKI31368.1"/>
    </source>
</evidence>
<keyword evidence="2" id="KW-0812">Transmembrane</keyword>
<protein>
    <submittedName>
        <fullName evidence="3">Uncharacterized protein</fullName>
    </submittedName>
</protein>
<accession>A0A2I0HI53</accession>
<dbReference type="Proteomes" id="UP000233551">
    <property type="component" value="Unassembled WGS sequence"/>
</dbReference>
<proteinExistence type="predicted"/>
<feature type="non-terminal residue" evidence="3">
    <location>
        <position position="1"/>
    </location>
</feature>
<gene>
    <name evidence="3" type="ORF">CRG98_048241</name>
</gene>
<name>A0A2I0HI53_PUNGR</name>
<keyword evidence="2" id="KW-1133">Transmembrane helix</keyword>
<keyword evidence="4" id="KW-1185">Reference proteome</keyword>
<comment type="caution">
    <text evidence="3">The sequence shown here is derived from an EMBL/GenBank/DDBJ whole genome shotgun (WGS) entry which is preliminary data.</text>
</comment>
<organism evidence="3 4">
    <name type="scientific">Punica granatum</name>
    <name type="common">Pomegranate</name>
    <dbReference type="NCBI Taxonomy" id="22663"/>
    <lineage>
        <taxon>Eukaryota</taxon>
        <taxon>Viridiplantae</taxon>
        <taxon>Streptophyta</taxon>
        <taxon>Embryophyta</taxon>
        <taxon>Tracheophyta</taxon>
        <taxon>Spermatophyta</taxon>
        <taxon>Magnoliopsida</taxon>
        <taxon>eudicotyledons</taxon>
        <taxon>Gunneridae</taxon>
        <taxon>Pentapetalae</taxon>
        <taxon>rosids</taxon>
        <taxon>malvids</taxon>
        <taxon>Myrtales</taxon>
        <taxon>Lythraceae</taxon>
        <taxon>Punica</taxon>
    </lineage>
</organism>
<evidence type="ECO:0000313" key="4">
    <source>
        <dbReference type="Proteomes" id="UP000233551"/>
    </source>
</evidence>
<evidence type="ECO:0000256" key="2">
    <source>
        <dbReference type="SAM" id="Phobius"/>
    </source>
</evidence>
<feature type="transmembrane region" description="Helical" evidence="2">
    <location>
        <begin position="46"/>
        <end position="66"/>
    </location>
</feature>